<accession>A0ABV4P1T6</accession>
<dbReference type="RefSeq" id="WP_371839731.1">
    <property type="nucleotide sequence ID" value="NZ_JBGMEK010000033.1"/>
</dbReference>
<evidence type="ECO:0000313" key="5">
    <source>
        <dbReference type="Proteomes" id="UP001569428"/>
    </source>
</evidence>
<proteinExistence type="predicted"/>
<keyword evidence="5" id="KW-1185">Reference proteome</keyword>
<keyword evidence="1" id="KW-0808">Transferase</keyword>
<sequence>MAIFVRPADWQTERDSIRAIRQAVFVEEQKVPADLEWDNQEESSQHFLVFQGGAAVGTGRLTQAGKIGRMAIDKKVRGQGLGAELLKAIFEYAQQQGYRQIFLHAQQQAQGFYSKAGFSAEGKVFFEAGIPHIKMVQNLS</sequence>
<dbReference type="PROSITE" id="PS51186">
    <property type="entry name" value="GNAT"/>
    <property type="match status" value="1"/>
</dbReference>
<evidence type="ECO:0000256" key="1">
    <source>
        <dbReference type="ARBA" id="ARBA00022679"/>
    </source>
</evidence>
<dbReference type="Pfam" id="PF13673">
    <property type="entry name" value="Acetyltransf_10"/>
    <property type="match status" value="1"/>
</dbReference>
<reference evidence="4 5" key="1">
    <citation type="submission" date="2024-08" db="EMBL/GenBank/DDBJ databases">
        <authorList>
            <person name="Ishaq N."/>
        </authorList>
    </citation>
    <scope>NUCLEOTIDE SEQUENCE [LARGE SCALE GENOMIC DNA]</scope>
    <source>
        <strain evidence="4 5">DSM 18651</strain>
    </source>
</reference>
<evidence type="ECO:0000313" key="4">
    <source>
        <dbReference type="EMBL" id="MFA0812106.1"/>
    </source>
</evidence>
<organism evidence="4 5">
    <name type="scientific">Microbulbifer epialgicus</name>
    <dbReference type="NCBI Taxonomy" id="393907"/>
    <lineage>
        <taxon>Bacteria</taxon>
        <taxon>Pseudomonadati</taxon>
        <taxon>Pseudomonadota</taxon>
        <taxon>Gammaproteobacteria</taxon>
        <taxon>Cellvibrionales</taxon>
        <taxon>Microbulbiferaceae</taxon>
        <taxon>Microbulbifer</taxon>
    </lineage>
</organism>
<evidence type="ECO:0000256" key="2">
    <source>
        <dbReference type="ARBA" id="ARBA00023315"/>
    </source>
</evidence>
<dbReference type="CDD" id="cd04301">
    <property type="entry name" value="NAT_SF"/>
    <property type="match status" value="1"/>
</dbReference>
<feature type="domain" description="N-acetyltransferase" evidence="3">
    <location>
        <begin position="3"/>
        <end position="140"/>
    </location>
</feature>
<comment type="caution">
    <text evidence="4">The sequence shown here is derived from an EMBL/GenBank/DDBJ whole genome shotgun (WGS) entry which is preliminary data.</text>
</comment>
<dbReference type="InterPro" id="IPR050832">
    <property type="entry name" value="Bact_Acetyltransf"/>
</dbReference>
<dbReference type="SUPFAM" id="SSF55729">
    <property type="entry name" value="Acyl-CoA N-acyltransferases (Nat)"/>
    <property type="match status" value="1"/>
</dbReference>
<dbReference type="EMBL" id="JBGMEK010000033">
    <property type="protein sequence ID" value="MFA0812106.1"/>
    <property type="molecule type" value="Genomic_DNA"/>
</dbReference>
<protein>
    <submittedName>
        <fullName evidence="4">GNAT family N-acetyltransferase</fullName>
    </submittedName>
</protein>
<gene>
    <name evidence="4" type="ORF">ACCI49_14415</name>
</gene>
<keyword evidence="2" id="KW-0012">Acyltransferase</keyword>
<name>A0ABV4P1T6_9GAMM</name>
<dbReference type="InterPro" id="IPR016181">
    <property type="entry name" value="Acyl_CoA_acyltransferase"/>
</dbReference>
<dbReference type="Proteomes" id="UP001569428">
    <property type="component" value="Unassembled WGS sequence"/>
</dbReference>
<dbReference type="Gene3D" id="3.40.630.30">
    <property type="match status" value="1"/>
</dbReference>
<dbReference type="InterPro" id="IPR000182">
    <property type="entry name" value="GNAT_dom"/>
</dbReference>
<dbReference type="PANTHER" id="PTHR43877">
    <property type="entry name" value="AMINOALKYLPHOSPHONATE N-ACETYLTRANSFERASE-RELATED-RELATED"/>
    <property type="match status" value="1"/>
</dbReference>
<evidence type="ECO:0000259" key="3">
    <source>
        <dbReference type="PROSITE" id="PS51186"/>
    </source>
</evidence>